<feature type="compositionally biased region" description="Low complexity" evidence="4">
    <location>
        <begin position="627"/>
        <end position="640"/>
    </location>
</feature>
<keyword evidence="3" id="KW-0539">Nucleus</keyword>
<feature type="compositionally biased region" description="Polar residues" evidence="4">
    <location>
        <begin position="455"/>
        <end position="466"/>
    </location>
</feature>
<feature type="compositionally biased region" description="Basic and acidic residues" evidence="4">
    <location>
        <begin position="1200"/>
        <end position="1220"/>
    </location>
</feature>
<feature type="compositionally biased region" description="Polar residues" evidence="4">
    <location>
        <begin position="1484"/>
        <end position="1494"/>
    </location>
</feature>
<keyword evidence="7" id="KW-1185">Reference proteome</keyword>
<feature type="compositionally biased region" description="Low complexity" evidence="4">
    <location>
        <begin position="546"/>
        <end position="568"/>
    </location>
</feature>
<sequence length="1663" mass="169936">MSTPISRPANPQVKVDPNPQEFQSDGFNYPTFRLLNKKSRVTLSRNYLSTDPAFNYQEFTVANQKGWFAAIQNSGGSGVILSPLSQLRNTIKECSGDETFFQPQRTLSFSSSEPNIITFACNETRLIIGFKSGQLVAYDTASILSQGSNEVAPLNILQQSTSPPVEIKPNPNNDSALADLIAVVRKDGSVELLNTGFEMQGAWGPGDASSTPVTVSWSPKGKQLAVGLALGDIVTYSLTNKTSYVRHIPPTADGMLASLNWLAPGHTFRTSYSPSTPGESDPIHYMVHQDLKTSPVTFTKLDHSFPAPDRSKQSSYVVVLPKWNEDVSNANADDSKLLVVVGDTACTDLEVLGNQGTQWYQQMQENPLSIPLDKNTEDTTMLALEVDLTDAEAGHPVMYAYLNDGTVQAWYIDGSKPYAGMVSSIAAVTASSAFATPSTSVFGQPSSQQPQTTSVFGQPSNSSPFASVQPSSGSVFGQSSFGSSSSSTFAGQSTSAFGGQSQTTSAFGSQSQAASSFGGQSQALSPFSSQPSTASPFGQPQSTSAFGQPQSGSAFGSSPAFGQSGFGQPAFGQSSFGQKPAAAPPFGGGSTSPPATSTGVFGAPATSANNTPSGTGAEQISRDDSMGDSSFGGLSLGGDNDSTKKSPGFGAGGGMFGSAASQPSSTSAFGSSSDSSSSNGGLIKPASGFGAFGGGSGSFGAFGNNLSSGSGFGGGGAFTAKPDQSTPSAFSGGAFSAKPTTPTTSGFGQSGLGQSSFGKPAFGQSTFGQPGFGQSGFIKPAQPAPASTTQSTGGFAAFASGGASAFGGGSATKSAFEGGETSDVFGGASKPTETSSGFGAFANQPSAFGTAAKSPETKLATSAASSSSNGFSAFANQPSAFGATASSGGAFGGASAFGGGTQATSAFGNNNGPIFGGDSTTKTSLKPPGLEDTSPPLLPSPAATKSPASPSPAPTPAPPTGAFSNLTRSTFKPAEGFGAFGSVVASDSPFLKVTSEKKDPQVTAFGNAAESKPPSSSTAAISTSSPAFGSTSKLGFGFGIKGTANTTSTFGSSMPSGPVKTSEPRSGGFGAFSSGTSSFGSFASGEKKSFGEMLRGSEDQKKDEEKSKIPETVSIFGKPGSAPDTPITRGPPFDQLQKASQSETKPASVVSAFADKSEKEKSPTSGSSTLFEDKKTTPVFTPPPLTPTDGKSVQETTTPRTEETPTIRVTDSHSKLEGHVSSESMSSQASSFVDVKRPEEGESDFEEPPEDDESDFLSESYGTHSEDEDESEGNVQDSEATPGPAQIPLPRSRSGTPQVSGGSPIPSSNKEVEEEEEGDEREKEEEEDEGEEDEGEEEDEEDEYEDDEDDTSRLSTITEENETTTPPGSPTKKETTGSKDPVVAPAPTVPTATSPFGLGRPSTRPSRSSPLTGAPFSGYEEESEATTPTASEPSKAPLKPRLSSPKTPFGVLPPPRAPSPETKPKRPKTPPLLSNFGFGGGSSVTAPVATSLSQPAIGPSPSPPLFGKPFPPGPLSPVSNAPSSPGPAPVASTPGAGGLFGSFKPGATAPPMPMIKKEEPVTPTGSLFGGLKPASPTDSLSLSITPKSTSPMFPSSPAPQGFFGQHAQKPSPVPQTASPASAPPNPILQAQEGMQRECALLYINMANELQDVKVSPCSLVFVD</sequence>
<dbReference type="STRING" id="1381753.V2WPN2"/>
<feature type="region of interest" description="Disordered" evidence="4">
    <location>
        <begin position="892"/>
        <end position="968"/>
    </location>
</feature>
<dbReference type="GO" id="GO:0005634">
    <property type="term" value="C:nucleus"/>
    <property type="evidence" value="ECO:0007669"/>
    <property type="project" value="UniProtKB-SubCell"/>
</dbReference>
<dbReference type="SUPFAM" id="SSF117289">
    <property type="entry name" value="Nucleoporin domain"/>
    <property type="match status" value="1"/>
</dbReference>
<feature type="compositionally biased region" description="Pro residues" evidence="4">
    <location>
        <begin position="1498"/>
        <end position="1515"/>
    </location>
</feature>
<feature type="compositionally biased region" description="Basic and acidic residues" evidence="4">
    <location>
        <begin position="1085"/>
        <end position="1109"/>
    </location>
</feature>
<feature type="compositionally biased region" description="Low complexity" evidence="4">
    <location>
        <begin position="492"/>
        <end position="523"/>
    </location>
</feature>
<feature type="compositionally biased region" description="Low complexity" evidence="4">
    <location>
        <begin position="657"/>
        <end position="678"/>
    </location>
</feature>
<reference evidence="6 7" key="1">
    <citation type="journal article" date="2014" name="BMC Genomics">
        <title>Genome and secretome analysis of the hemibiotrophic fungal pathogen, Moniliophthora roreri, which causes frosty pod rot disease of cacao: mechanisms of the biotrophic and necrotrophic phases.</title>
        <authorList>
            <person name="Meinhardt L.W."/>
            <person name="Costa G.G.L."/>
            <person name="Thomazella D.P.T."/>
            <person name="Teixeira P.J.P.L."/>
            <person name="Carazzolle M.F."/>
            <person name="Schuster S.C."/>
            <person name="Carlson J.E."/>
            <person name="Guiltinan M.J."/>
            <person name="Mieczkowski P."/>
            <person name="Farmer A."/>
            <person name="Ramaraj T."/>
            <person name="Crozier J."/>
            <person name="Davis R.E."/>
            <person name="Shao J."/>
            <person name="Melnick R.L."/>
            <person name="Pereira G.A.G."/>
            <person name="Bailey B.A."/>
        </authorList>
    </citation>
    <scope>NUCLEOTIDE SEQUENCE [LARGE SCALE GENOMIC DNA]</scope>
    <source>
        <strain evidence="6 7">MCA 2997</strain>
    </source>
</reference>
<dbReference type="InterPro" id="IPR039462">
    <property type="entry name" value="Nup159/Nup146_N"/>
</dbReference>
<feature type="region of interest" description="Disordered" evidence="4">
    <location>
        <begin position="492"/>
        <end position="687"/>
    </location>
</feature>
<feature type="region of interest" description="Disordered" evidence="4">
    <location>
        <begin position="1"/>
        <end position="21"/>
    </location>
</feature>
<feature type="compositionally biased region" description="Low complexity" evidence="4">
    <location>
        <begin position="439"/>
        <end position="454"/>
    </location>
</feature>
<feature type="region of interest" description="Disordered" evidence="4">
    <location>
        <begin position="1045"/>
        <end position="1630"/>
    </location>
</feature>
<evidence type="ECO:0000313" key="6">
    <source>
        <dbReference type="EMBL" id="ESK88798.1"/>
    </source>
</evidence>
<organism evidence="6 7">
    <name type="scientific">Moniliophthora roreri (strain MCA 2997)</name>
    <name type="common">Cocoa frosty pod rot fungus</name>
    <name type="synonym">Crinipellis roreri</name>
    <dbReference type="NCBI Taxonomy" id="1381753"/>
    <lineage>
        <taxon>Eukaryota</taxon>
        <taxon>Fungi</taxon>
        <taxon>Dikarya</taxon>
        <taxon>Basidiomycota</taxon>
        <taxon>Agaricomycotina</taxon>
        <taxon>Agaricomycetes</taxon>
        <taxon>Agaricomycetidae</taxon>
        <taxon>Agaricales</taxon>
        <taxon>Marasmiineae</taxon>
        <taxon>Marasmiaceae</taxon>
        <taxon>Moniliophthora</taxon>
    </lineage>
</organism>
<feature type="compositionally biased region" description="Pro residues" evidence="4">
    <location>
        <begin position="949"/>
        <end position="959"/>
    </location>
</feature>
<gene>
    <name evidence="6" type="ORF">Moror_17132</name>
</gene>
<feature type="compositionally biased region" description="Acidic residues" evidence="4">
    <location>
        <begin position="1312"/>
        <end position="1350"/>
    </location>
</feature>
<comment type="subcellular location">
    <subcellularLocation>
        <location evidence="1">Nucleus</location>
    </subcellularLocation>
</comment>
<feature type="region of interest" description="Disordered" evidence="4">
    <location>
        <begin position="712"/>
        <end position="793"/>
    </location>
</feature>
<dbReference type="KEGG" id="mrr:Moror_17132"/>
<evidence type="ECO:0000256" key="2">
    <source>
        <dbReference type="ARBA" id="ARBA00022448"/>
    </source>
</evidence>
<comment type="caution">
    <text evidence="6">The sequence shown here is derived from an EMBL/GenBank/DDBJ whole genome shotgun (WGS) entry which is preliminary data.</text>
</comment>
<accession>V2WPN2</accession>
<feature type="compositionally biased region" description="Polar residues" evidence="4">
    <location>
        <begin position="831"/>
        <end position="847"/>
    </location>
</feature>
<feature type="region of interest" description="Disordered" evidence="4">
    <location>
        <begin position="439"/>
        <end position="471"/>
    </location>
</feature>
<evidence type="ECO:0000259" key="5">
    <source>
        <dbReference type="Pfam" id="PF16755"/>
    </source>
</evidence>
<feature type="compositionally biased region" description="Polar residues" evidence="4">
    <location>
        <begin position="524"/>
        <end position="545"/>
    </location>
</feature>
<evidence type="ECO:0000256" key="3">
    <source>
        <dbReference type="ARBA" id="ARBA00023242"/>
    </source>
</evidence>
<dbReference type="Gene3D" id="2.130.10.10">
    <property type="entry name" value="YVTN repeat-like/Quinoprotein amine dehydrogenase"/>
    <property type="match status" value="1"/>
</dbReference>
<feature type="compositionally biased region" description="Low complexity" evidence="4">
    <location>
        <begin position="1425"/>
        <end position="1434"/>
    </location>
</feature>
<proteinExistence type="predicted"/>
<evidence type="ECO:0000256" key="1">
    <source>
        <dbReference type="ARBA" id="ARBA00004123"/>
    </source>
</evidence>
<dbReference type="HOGENOM" id="CLU_002355_0_0_1"/>
<dbReference type="Proteomes" id="UP000017559">
    <property type="component" value="Unassembled WGS sequence"/>
</dbReference>
<dbReference type="OrthoDB" id="248320at2759"/>
<feature type="compositionally biased region" description="Polar residues" evidence="4">
    <location>
        <begin position="606"/>
        <end position="618"/>
    </location>
</feature>
<feature type="compositionally biased region" description="Low complexity" evidence="4">
    <location>
        <begin position="1011"/>
        <end position="1027"/>
    </location>
</feature>
<feature type="compositionally biased region" description="Gly residues" evidence="4">
    <location>
        <begin position="892"/>
        <end position="901"/>
    </location>
</feature>
<evidence type="ECO:0000256" key="4">
    <source>
        <dbReference type="SAM" id="MobiDB-lite"/>
    </source>
</evidence>
<feature type="compositionally biased region" description="Polar residues" evidence="4">
    <location>
        <begin position="1293"/>
        <end position="1309"/>
    </location>
</feature>
<evidence type="ECO:0000313" key="7">
    <source>
        <dbReference type="Proteomes" id="UP000017559"/>
    </source>
</evidence>
<feature type="compositionally biased region" description="Polar residues" evidence="4">
    <location>
        <begin position="1045"/>
        <end position="1055"/>
    </location>
</feature>
<feature type="compositionally biased region" description="Low complexity" evidence="4">
    <location>
        <begin position="1221"/>
        <end position="1231"/>
    </location>
</feature>
<name>V2WPN2_MONRO</name>
<dbReference type="EMBL" id="AWSO01000619">
    <property type="protein sequence ID" value="ESK88798.1"/>
    <property type="molecule type" value="Genomic_DNA"/>
</dbReference>
<feature type="domain" description="Nucleoporin Nup159/Nup146 N-terminal" evidence="5">
    <location>
        <begin position="52"/>
        <end position="389"/>
    </location>
</feature>
<feature type="compositionally biased region" description="Low complexity" evidence="4">
    <location>
        <begin position="1381"/>
        <end position="1413"/>
    </location>
</feature>
<feature type="compositionally biased region" description="Polar residues" evidence="4">
    <location>
        <begin position="1576"/>
        <end position="1593"/>
    </location>
</feature>
<keyword evidence="2" id="KW-0813">Transport</keyword>
<dbReference type="Pfam" id="PF16755">
    <property type="entry name" value="Beta-prop_NUP159_NUP214"/>
    <property type="match status" value="1"/>
</dbReference>
<dbReference type="InterPro" id="IPR015943">
    <property type="entry name" value="WD40/YVTN_repeat-like_dom_sf"/>
</dbReference>
<feature type="compositionally biased region" description="Acidic residues" evidence="4">
    <location>
        <begin position="1241"/>
        <end position="1256"/>
    </location>
</feature>
<feature type="region of interest" description="Disordered" evidence="4">
    <location>
        <begin position="995"/>
        <end position="1027"/>
    </location>
</feature>
<feature type="compositionally biased region" description="Low complexity" evidence="4">
    <location>
        <begin position="1516"/>
        <end position="1534"/>
    </location>
</feature>
<feature type="compositionally biased region" description="Low complexity" evidence="4">
    <location>
        <begin position="1071"/>
        <end position="1084"/>
    </location>
</feature>
<feature type="region of interest" description="Disordered" evidence="4">
    <location>
        <begin position="808"/>
        <end position="869"/>
    </location>
</feature>
<protein>
    <submittedName>
        <fullName evidence="6">Nuclear pore complex subunit</fullName>
    </submittedName>
</protein>